<organism evidence="2 3">
    <name type="scientific">Roseibium album</name>
    <dbReference type="NCBI Taxonomy" id="311410"/>
    <lineage>
        <taxon>Bacteria</taxon>
        <taxon>Pseudomonadati</taxon>
        <taxon>Pseudomonadota</taxon>
        <taxon>Alphaproteobacteria</taxon>
        <taxon>Hyphomicrobiales</taxon>
        <taxon>Stappiaceae</taxon>
        <taxon>Roseibium</taxon>
    </lineage>
</organism>
<keyword evidence="3" id="KW-1185">Reference proteome</keyword>
<dbReference type="RefSeq" id="WP_055114358.1">
    <property type="nucleotide sequence ID" value="NZ_CXWA01000001.1"/>
</dbReference>
<evidence type="ECO:0000256" key="1">
    <source>
        <dbReference type="SAM" id="Phobius"/>
    </source>
</evidence>
<dbReference type="STRING" id="311410.LA5095_01838"/>
<dbReference type="GeneID" id="97670455"/>
<feature type="transmembrane region" description="Helical" evidence="1">
    <location>
        <begin position="131"/>
        <end position="155"/>
    </location>
</feature>
<reference evidence="3" key="1">
    <citation type="submission" date="2015-07" db="EMBL/GenBank/DDBJ databases">
        <authorList>
            <person name="Rodrigo-Torres Lidia"/>
            <person name="Arahal R.David."/>
        </authorList>
    </citation>
    <scope>NUCLEOTIDE SEQUENCE [LARGE SCALE GENOMIC DNA]</scope>
    <source>
        <strain evidence="3">CECT 5096</strain>
    </source>
</reference>
<protein>
    <recommendedName>
        <fullName evidence="4">DUF2937 family protein</fullName>
    </recommendedName>
</protein>
<dbReference type="InterPro" id="IPR022584">
    <property type="entry name" value="DUF2937"/>
</dbReference>
<proteinExistence type="predicted"/>
<evidence type="ECO:0008006" key="4">
    <source>
        <dbReference type="Google" id="ProtNLM"/>
    </source>
</evidence>
<dbReference type="AlphaFoldDB" id="A0A0M7AB69"/>
<accession>A0A0M7AB69</accession>
<evidence type="ECO:0000313" key="3">
    <source>
        <dbReference type="Proteomes" id="UP000049983"/>
    </source>
</evidence>
<sequence>MVRIIVMVFMLVGGTATSQLPEFSQQYRQRLGGTIDALEQILADFRRDAAAYGLSVPEAIARQKASDDPFIRARGDSMQTADVRLSRLRQQQERLETAGPFERLVVFAQGFDRQLAQATAEDYEPAVPVTFAGLFSAGIGALAGYLVVSFFIGLIRLGRRRKPARG</sequence>
<name>A0A0M7AB69_9HYPH</name>
<dbReference type="Pfam" id="PF11157">
    <property type="entry name" value="DUF2937"/>
    <property type="match status" value="1"/>
</dbReference>
<dbReference type="OrthoDB" id="193051at2"/>
<keyword evidence="1" id="KW-1133">Transmembrane helix</keyword>
<evidence type="ECO:0000313" key="2">
    <source>
        <dbReference type="EMBL" id="CTQ71887.1"/>
    </source>
</evidence>
<keyword evidence="1" id="KW-0812">Transmembrane</keyword>
<keyword evidence="1" id="KW-0472">Membrane</keyword>
<dbReference type="Proteomes" id="UP000049983">
    <property type="component" value="Unassembled WGS sequence"/>
</dbReference>
<gene>
    <name evidence="2" type="ORF">LA5096_03092</name>
</gene>
<dbReference type="EMBL" id="CXWC01000010">
    <property type="protein sequence ID" value="CTQ71887.1"/>
    <property type="molecule type" value="Genomic_DNA"/>
</dbReference>